<sequence length="48" mass="5263">ALVELTTNPRVAAACNRAAALVRSDRPLDVACDEIEQLWNRQQRPSGS</sequence>
<proteinExistence type="predicted"/>
<dbReference type="AlphaFoldDB" id="A0A381XJS2"/>
<organism evidence="1">
    <name type="scientific">marine metagenome</name>
    <dbReference type="NCBI Taxonomy" id="408172"/>
    <lineage>
        <taxon>unclassified sequences</taxon>
        <taxon>metagenomes</taxon>
        <taxon>ecological metagenomes</taxon>
    </lineage>
</organism>
<dbReference type="EMBL" id="UINC01015391">
    <property type="protein sequence ID" value="SVA64850.1"/>
    <property type="molecule type" value="Genomic_DNA"/>
</dbReference>
<accession>A0A381XJS2</accession>
<gene>
    <name evidence="1" type="ORF">METZ01_LOCUS117704</name>
</gene>
<evidence type="ECO:0000313" key="1">
    <source>
        <dbReference type="EMBL" id="SVA64850.1"/>
    </source>
</evidence>
<feature type="non-terminal residue" evidence="1">
    <location>
        <position position="1"/>
    </location>
</feature>
<reference evidence="1" key="1">
    <citation type="submission" date="2018-05" db="EMBL/GenBank/DDBJ databases">
        <authorList>
            <person name="Lanie J.A."/>
            <person name="Ng W.-L."/>
            <person name="Kazmierczak K.M."/>
            <person name="Andrzejewski T.M."/>
            <person name="Davidsen T.M."/>
            <person name="Wayne K.J."/>
            <person name="Tettelin H."/>
            <person name="Glass J.I."/>
            <person name="Rusch D."/>
            <person name="Podicherti R."/>
            <person name="Tsui H.-C.T."/>
            <person name="Winkler M.E."/>
        </authorList>
    </citation>
    <scope>NUCLEOTIDE SEQUENCE</scope>
</reference>
<name>A0A381XJS2_9ZZZZ</name>
<protein>
    <submittedName>
        <fullName evidence="1">Uncharacterized protein</fullName>
    </submittedName>
</protein>